<dbReference type="AlphaFoldDB" id="A0A3N2D1S2"/>
<comment type="similarity">
    <text evidence="2">Belongs to the cytochrome c oxidase subunit 2 family.</text>
</comment>
<dbReference type="PROSITE" id="PS50857">
    <property type="entry name" value="COX2_CUA"/>
    <property type="match status" value="1"/>
</dbReference>
<dbReference type="NCBIfam" id="TIGR02866">
    <property type="entry name" value="CoxB"/>
    <property type="match status" value="1"/>
</dbReference>
<feature type="region of interest" description="Disordered" evidence="16">
    <location>
        <begin position="275"/>
        <end position="301"/>
    </location>
</feature>
<evidence type="ECO:0000313" key="19">
    <source>
        <dbReference type="EMBL" id="ROR93709.1"/>
    </source>
</evidence>
<dbReference type="PANTHER" id="PTHR22888">
    <property type="entry name" value="CYTOCHROME C OXIDASE, SUBUNIT II"/>
    <property type="match status" value="1"/>
</dbReference>
<dbReference type="SUPFAM" id="SSF49503">
    <property type="entry name" value="Cupredoxins"/>
    <property type="match status" value="1"/>
</dbReference>
<dbReference type="Proteomes" id="UP000275356">
    <property type="component" value="Unassembled WGS sequence"/>
</dbReference>
<dbReference type="GO" id="GO:0005507">
    <property type="term" value="F:copper ion binding"/>
    <property type="evidence" value="ECO:0007669"/>
    <property type="project" value="InterPro"/>
</dbReference>
<keyword evidence="12 17" id="KW-0472">Membrane</keyword>
<organism evidence="19 20">
    <name type="scientific">Salana multivorans</name>
    <dbReference type="NCBI Taxonomy" id="120377"/>
    <lineage>
        <taxon>Bacteria</taxon>
        <taxon>Bacillati</taxon>
        <taxon>Actinomycetota</taxon>
        <taxon>Actinomycetes</taxon>
        <taxon>Micrococcales</taxon>
        <taxon>Beutenbergiaceae</taxon>
        <taxon>Salana</taxon>
    </lineage>
</organism>
<dbReference type="InterPro" id="IPR045187">
    <property type="entry name" value="CcO_II"/>
</dbReference>
<dbReference type="EMBL" id="RKHQ01000002">
    <property type="protein sequence ID" value="ROR93709.1"/>
    <property type="molecule type" value="Genomic_DNA"/>
</dbReference>
<evidence type="ECO:0000256" key="2">
    <source>
        <dbReference type="ARBA" id="ARBA00007866"/>
    </source>
</evidence>
<evidence type="ECO:0000256" key="17">
    <source>
        <dbReference type="SAM" id="Phobius"/>
    </source>
</evidence>
<dbReference type="GO" id="GO:0042773">
    <property type="term" value="P:ATP synthesis coupled electron transport"/>
    <property type="evidence" value="ECO:0007669"/>
    <property type="project" value="TreeGrafter"/>
</dbReference>
<keyword evidence="6 17" id="KW-0812">Transmembrane</keyword>
<evidence type="ECO:0000256" key="13">
    <source>
        <dbReference type="ARBA" id="ARBA00024688"/>
    </source>
</evidence>
<evidence type="ECO:0000256" key="10">
    <source>
        <dbReference type="ARBA" id="ARBA00022989"/>
    </source>
</evidence>
<evidence type="ECO:0000256" key="15">
    <source>
        <dbReference type="ARBA" id="ARBA00047816"/>
    </source>
</evidence>
<keyword evidence="11" id="KW-0186">Copper</keyword>
<keyword evidence="8" id="KW-1278">Translocase</keyword>
<dbReference type="InterPro" id="IPR014222">
    <property type="entry name" value="Cyt_c_oxidase_su2"/>
</dbReference>
<dbReference type="GO" id="GO:0004129">
    <property type="term" value="F:cytochrome-c oxidase activity"/>
    <property type="evidence" value="ECO:0007669"/>
    <property type="project" value="UniProtKB-EC"/>
</dbReference>
<evidence type="ECO:0000256" key="7">
    <source>
        <dbReference type="ARBA" id="ARBA00022723"/>
    </source>
</evidence>
<gene>
    <name evidence="19" type="ORF">EDD28_3131</name>
</gene>
<dbReference type="Gene3D" id="1.10.287.90">
    <property type="match status" value="1"/>
</dbReference>
<dbReference type="InterPro" id="IPR008972">
    <property type="entry name" value="Cupredoxin"/>
</dbReference>
<evidence type="ECO:0000259" key="18">
    <source>
        <dbReference type="PROSITE" id="PS50857"/>
    </source>
</evidence>
<reference evidence="19 20" key="1">
    <citation type="submission" date="2018-11" db="EMBL/GenBank/DDBJ databases">
        <title>Sequencing the genomes of 1000 actinobacteria strains.</title>
        <authorList>
            <person name="Klenk H.-P."/>
        </authorList>
    </citation>
    <scope>NUCLEOTIDE SEQUENCE [LARGE SCALE GENOMIC DNA]</scope>
    <source>
        <strain evidence="19 20">DSM 13521</strain>
    </source>
</reference>
<evidence type="ECO:0000256" key="14">
    <source>
        <dbReference type="ARBA" id="ARBA00031399"/>
    </source>
</evidence>
<feature type="transmembrane region" description="Helical" evidence="17">
    <location>
        <begin position="107"/>
        <end position="125"/>
    </location>
</feature>
<keyword evidence="9" id="KW-0249">Electron transport</keyword>
<evidence type="ECO:0000256" key="4">
    <source>
        <dbReference type="ARBA" id="ARBA00022448"/>
    </source>
</evidence>
<dbReference type="SUPFAM" id="SSF81464">
    <property type="entry name" value="Cytochrome c oxidase subunit II-like, transmembrane region"/>
    <property type="match status" value="1"/>
</dbReference>
<feature type="transmembrane region" description="Helical" evidence="17">
    <location>
        <begin position="60"/>
        <end position="86"/>
    </location>
</feature>
<evidence type="ECO:0000256" key="12">
    <source>
        <dbReference type="ARBA" id="ARBA00023136"/>
    </source>
</evidence>
<evidence type="ECO:0000256" key="6">
    <source>
        <dbReference type="ARBA" id="ARBA00022692"/>
    </source>
</evidence>
<dbReference type="PRINTS" id="PR01166">
    <property type="entry name" value="CYCOXIDASEII"/>
</dbReference>
<dbReference type="PROSITE" id="PS00078">
    <property type="entry name" value="COX2"/>
    <property type="match status" value="1"/>
</dbReference>
<keyword evidence="10 17" id="KW-1133">Transmembrane helix</keyword>
<dbReference type="Gene3D" id="2.60.40.420">
    <property type="entry name" value="Cupredoxins - blue copper proteins"/>
    <property type="match status" value="1"/>
</dbReference>
<evidence type="ECO:0000256" key="16">
    <source>
        <dbReference type="SAM" id="MobiDB-lite"/>
    </source>
</evidence>
<dbReference type="InterPro" id="IPR036257">
    <property type="entry name" value="Cyt_c_oxidase_su2_TM_sf"/>
</dbReference>
<dbReference type="PANTHER" id="PTHR22888:SF9">
    <property type="entry name" value="CYTOCHROME C OXIDASE SUBUNIT 2"/>
    <property type="match status" value="1"/>
</dbReference>
<evidence type="ECO:0000313" key="20">
    <source>
        <dbReference type="Proteomes" id="UP000275356"/>
    </source>
</evidence>
<proteinExistence type="inferred from homology"/>
<comment type="function">
    <text evidence="13">Subunits I and II form the functional core of the enzyme complex. Electrons originating in cytochrome c are transferred via heme a and Cu(A) to the binuclear center formed by heme a3 and Cu(B).</text>
</comment>
<comment type="subcellular location">
    <subcellularLocation>
        <location evidence="1">Membrane</location>
        <topology evidence="1">Multi-pass membrane protein</topology>
    </subcellularLocation>
</comment>
<comment type="caution">
    <text evidence="19">The sequence shown here is derived from an EMBL/GenBank/DDBJ whole genome shotgun (WGS) entry which is preliminary data.</text>
</comment>
<feature type="domain" description="Cytochrome oxidase subunit II copper A binding" evidence="18">
    <location>
        <begin position="137"/>
        <end position="263"/>
    </location>
</feature>
<evidence type="ECO:0000256" key="9">
    <source>
        <dbReference type="ARBA" id="ARBA00022982"/>
    </source>
</evidence>
<sequence length="301" mass="32923">MTGYGDDVSTTPSRPARKVAIAAGAVAALGLTGCSAATQRGFLPEQAPGATNHTDMVISLWNNAWIAALLVGVLVWGLLIWCIVVYRKRKGDNQLPVQLRYHVPLELMYTFVPIVMIGVLFAFTSKSMGEIMDTSAEPDVRIEVYGKRWSWDFNYTDAQVHETGEQADITDGHADGIPTLYLPQGELVEFTLKTRDVNHSFWIPAFLVKLDMISGRTNTLQLVPEKLGDYQGKCAELCGEYHASMLFNVKVVTPEEFEQKMAELEAAGNTGVLGDEYNALQGTSAKDTGQLEGDPSEGDEG</sequence>
<dbReference type="Pfam" id="PF00116">
    <property type="entry name" value="COX2"/>
    <property type="match status" value="1"/>
</dbReference>
<keyword evidence="7" id="KW-0479">Metal-binding</keyword>
<evidence type="ECO:0000256" key="11">
    <source>
        <dbReference type="ARBA" id="ARBA00023008"/>
    </source>
</evidence>
<dbReference type="InterPro" id="IPR002429">
    <property type="entry name" value="CcO_II-like_C"/>
</dbReference>
<keyword evidence="20" id="KW-1185">Reference proteome</keyword>
<evidence type="ECO:0000256" key="8">
    <source>
        <dbReference type="ARBA" id="ARBA00022967"/>
    </source>
</evidence>
<accession>A0A3N2D1S2</accession>
<dbReference type="InterPro" id="IPR001505">
    <property type="entry name" value="Copper_CuA"/>
</dbReference>
<comment type="catalytic activity">
    <reaction evidence="15">
        <text>4 Fe(II)-[cytochrome c] + O2 + 8 H(+)(in) = 4 Fe(III)-[cytochrome c] + 2 H2O + 4 H(+)(out)</text>
        <dbReference type="Rhea" id="RHEA:11436"/>
        <dbReference type="Rhea" id="RHEA-COMP:10350"/>
        <dbReference type="Rhea" id="RHEA-COMP:14399"/>
        <dbReference type="ChEBI" id="CHEBI:15377"/>
        <dbReference type="ChEBI" id="CHEBI:15378"/>
        <dbReference type="ChEBI" id="CHEBI:15379"/>
        <dbReference type="ChEBI" id="CHEBI:29033"/>
        <dbReference type="ChEBI" id="CHEBI:29034"/>
        <dbReference type="EC" id="7.1.1.9"/>
    </reaction>
</comment>
<evidence type="ECO:0000256" key="3">
    <source>
        <dbReference type="ARBA" id="ARBA00012949"/>
    </source>
</evidence>
<dbReference type="EC" id="7.1.1.9" evidence="3"/>
<keyword evidence="5" id="KW-0679">Respiratory chain</keyword>
<dbReference type="GO" id="GO:0016491">
    <property type="term" value="F:oxidoreductase activity"/>
    <property type="evidence" value="ECO:0007669"/>
    <property type="project" value="InterPro"/>
</dbReference>
<evidence type="ECO:0000256" key="1">
    <source>
        <dbReference type="ARBA" id="ARBA00004141"/>
    </source>
</evidence>
<name>A0A3N2D1S2_9MICO</name>
<protein>
    <recommendedName>
        <fullName evidence="3">cytochrome-c oxidase</fullName>
        <ecNumber evidence="3">7.1.1.9</ecNumber>
    </recommendedName>
    <alternativeName>
        <fullName evidence="14">Cytochrome aa3 subunit 2</fullName>
    </alternativeName>
</protein>
<evidence type="ECO:0000256" key="5">
    <source>
        <dbReference type="ARBA" id="ARBA00022660"/>
    </source>
</evidence>
<dbReference type="GO" id="GO:0016020">
    <property type="term" value="C:membrane"/>
    <property type="evidence" value="ECO:0007669"/>
    <property type="project" value="UniProtKB-SubCell"/>
</dbReference>
<keyword evidence="4" id="KW-0813">Transport</keyword>